<keyword evidence="3" id="KW-0472">Membrane</keyword>
<dbReference type="InterPro" id="IPR000873">
    <property type="entry name" value="AMP-dep_synth/lig_dom"/>
</dbReference>
<dbReference type="InterPro" id="IPR020845">
    <property type="entry name" value="AMP-binding_CS"/>
</dbReference>
<keyword evidence="7" id="KW-1185">Reference proteome</keyword>
<dbReference type="SUPFAM" id="SSF56801">
    <property type="entry name" value="Acetyl-CoA synthetase-like"/>
    <property type="match status" value="1"/>
</dbReference>
<keyword evidence="3" id="KW-1133">Transmembrane helix</keyword>
<evidence type="ECO:0000256" key="2">
    <source>
        <dbReference type="ARBA" id="ARBA00022598"/>
    </source>
</evidence>
<gene>
    <name evidence="6" type="primary">lcfB_5</name>
    <name evidence="6" type="ORF">Pmgp_02917</name>
</gene>
<dbReference type="Pfam" id="PF13193">
    <property type="entry name" value="AMP-binding_C"/>
    <property type="match status" value="1"/>
</dbReference>
<evidence type="ECO:0000256" key="1">
    <source>
        <dbReference type="ARBA" id="ARBA00006432"/>
    </source>
</evidence>
<dbReference type="Gene3D" id="3.40.50.12780">
    <property type="entry name" value="N-terminal domain of ligase-like"/>
    <property type="match status" value="1"/>
</dbReference>
<dbReference type="InterPro" id="IPR050237">
    <property type="entry name" value="ATP-dep_AMP-bd_enzyme"/>
</dbReference>
<dbReference type="OrthoDB" id="9778383at2"/>
<dbReference type="InterPro" id="IPR045851">
    <property type="entry name" value="AMP-bd_C_sf"/>
</dbReference>
<evidence type="ECO:0000313" key="7">
    <source>
        <dbReference type="Proteomes" id="UP000297597"/>
    </source>
</evidence>
<organism evidence="6 7">
    <name type="scientific">Pelotomaculum propionicicum</name>
    <dbReference type="NCBI Taxonomy" id="258475"/>
    <lineage>
        <taxon>Bacteria</taxon>
        <taxon>Bacillati</taxon>
        <taxon>Bacillota</taxon>
        <taxon>Clostridia</taxon>
        <taxon>Eubacteriales</taxon>
        <taxon>Desulfotomaculaceae</taxon>
        <taxon>Pelotomaculum</taxon>
    </lineage>
</organism>
<dbReference type="NCBIfam" id="NF004837">
    <property type="entry name" value="PRK06187.1"/>
    <property type="match status" value="1"/>
</dbReference>
<evidence type="ECO:0000259" key="5">
    <source>
        <dbReference type="Pfam" id="PF13193"/>
    </source>
</evidence>
<dbReference type="Gene3D" id="3.30.300.30">
    <property type="match status" value="1"/>
</dbReference>
<feature type="transmembrane region" description="Helical" evidence="3">
    <location>
        <begin position="62"/>
        <end position="82"/>
    </location>
</feature>
<sequence length="489" mass="53230">MLVHQLIFRGENNSLALSQKNVRINYGQLQKTTGRYRDYFYAAGIRPRDHVALFAVNSMEFVFSYMAIASLGCVVVPLNTMLTPREISFILKDAGAKHIVTDKQLVLPAGNDVSPAVVQIYIPEINKALEQAAYPAAPEIPVGESDTCAILYTSGTTGRPKGAMLSHHNLISNAKSVTEALSAVREDNFLCVLPMFHSFAWTCAVLAPFYTGASVTVVELFSPKDVIATIRDQGVTVVLGVPAMYTYYAALAKPEELAGVRLFASGAASLPLETINSFFAKTRQRVIEGYGLSEASPACCFNPVDATKPGSIGLPLPGVKVRVVDQEGRETGPAQVGELIVQGPNVMSGYYGLSAETAEALRGGWLYTGDLAYKDEEGYVYIVDRKKDMVIVSGLNVYPREVEEVLFQYPAIKEAAVVGAPDKKRGESVRAYVVLKEGMKLDKNDLKAFLRANLAAYKLPRDIVELAFLPKNSTGKVLKNELRQLSKGK</sequence>
<keyword evidence="2 6" id="KW-0436">Ligase</keyword>
<comment type="similarity">
    <text evidence="1">Belongs to the ATP-dependent AMP-binding enzyme family.</text>
</comment>
<dbReference type="CDD" id="cd05936">
    <property type="entry name" value="FC-FACS_FadD_like"/>
    <property type="match status" value="1"/>
</dbReference>
<dbReference type="PROSITE" id="PS00455">
    <property type="entry name" value="AMP_BINDING"/>
    <property type="match status" value="1"/>
</dbReference>
<evidence type="ECO:0000256" key="3">
    <source>
        <dbReference type="SAM" id="Phobius"/>
    </source>
</evidence>
<dbReference type="InterPro" id="IPR025110">
    <property type="entry name" value="AMP-bd_C"/>
</dbReference>
<evidence type="ECO:0000259" key="4">
    <source>
        <dbReference type="Pfam" id="PF00501"/>
    </source>
</evidence>
<comment type="caution">
    <text evidence="6">The sequence shown here is derived from an EMBL/GenBank/DDBJ whole genome shotgun (WGS) entry which is preliminary data.</text>
</comment>
<reference evidence="6 7" key="1">
    <citation type="journal article" date="2018" name="Environ. Microbiol.">
        <title>Novel energy conservation strategies and behaviour of Pelotomaculum schinkii driving syntrophic propionate catabolism.</title>
        <authorList>
            <person name="Hidalgo-Ahumada C.A.P."/>
            <person name="Nobu M.K."/>
            <person name="Narihiro T."/>
            <person name="Tamaki H."/>
            <person name="Liu W.T."/>
            <person name="Kamagata Y."/>
            <person name="Stams A.J.M."/>
            <person name="Imachi H."/>
            <person name="Sousa D.Z."/>
        </authorList>
    </citation>
    <scope>NUCLEOTIDE SEQUENCE [LARGE SCALE GENOMIC DNA]</scope>
    <source>
        <strain evidence="6 7">MGP</strain>
    </source>
</reference>
<name>A0A4Y7RLX3_9FIRM</name>
<evidence type="ECO:0000313" key="6">
    <source>
        <dbReference type="EMBL" id="TEB09740.1"/>
    </source>
</evidence>
<dbReference type="EMBL" id="QFFZ01000039">
    <property type="protein sequence ID" value="TEB09740.1"/>
    <property type="molecule type" value="Genomic_DNA"/>
</dbReference>
<dbReference type="Pfam" id="PF00501">
    <property type="entry name" value="AMP-binding"/>
    <property type="match status" value="1"/>
</dbReference>
<dbReference type="RefSeq" id="WP_134214699.1">
    <property type="nucleotide sequence ID" value="NZ_QFFZ01000039.1"/>
</dbReference>
<keyword evidence="3" id="KW-0812">Transmembrane</keyword>
<feature type="domain" description="AMP-dependent synthetase/ligase" evidence="4">
    <location>
        <begin position="13"/>
        <end position="351"/>
    </location>
</feature>
<protein>
    <submittedName>
        <fullName evidence="6">Long-chain-fatty-acid--CoA ligase</fullName>
        <ecNumber evidence="6">6.2.1.3</ecNumber>
    </submittedName>
</protein>
<dbReference type="EC" id="6.2.1.3" evidence="6"/>
<dbReference type="Proteomes" id="UP000297597">
    <property type="component" value="Unassembled WGS sequence"/>
</dbReference>
<dbReference type="PANTHER" id="PTHR43767">
    <property type="entry name" value="LONG-CHAIN-FATTY-ACID--COA LIGASE"/>
    <property type="match status" value="1"/>
</dbReference>
<dbReference type="FunFam" id="3.30.300.30:FF:000008">
    <property type="entry name" value="2,3-dihydroxybenzoate-AMP ligase"/>
    <property type="match status" value="1"/>
</dbReference>
<dbReference type="GO" id="GO:0004467">
    <property type="term" value="F:long-chain fatty acid-CoA ligase activity"/>
    <property type="evidence" value="ECO:0007669"/>
    <property type="project" value="UniProtKB-EC"/>
</dbReference>
<proteinExistence type="inferred from homology"/>
<dbReference type="PANTHER" id="PTHR43767:SF1">
    <property type="entry name" value="NONRIBOSOMAL PEPTIDE SYNTHASE PES1 (EUROFUNG)-RELATED"/>
    <property type="match status" value="1"/>
</dbReference>
<feature type="domain" description="AMP-binding enzyme C-terminal" evidence="5">
    <location>
        <begin position="401"/>
        <end position="476"/>
    </location>
</feature>
<dbReference type="AlphaFoldDB" id="A0A4Y7RLX3"/>
<dbReference type="InterPro" id="IPR042099">
    <property type="entry name" value="ANL_N_sf"/>
</dbReference>
<accession>A0A4Y7RLX3</accession>